<sequence length="496" mass="54883">MSLSLSQCGSFFQAVAAREVLASRVFHRPNVRGMISNGEICGCGVLELKNNGVNVPPLAITFGKGHDNGHLLAVADEEGFLSIFNAREHLPSLADCHRETENVRIGRLLAHNNAVFDICWLQDGVHMLTASGDQTIKLWDMNLLKEKGTMMGHNGSVKSVSMHPFHERQFISGSRDGNVAIWDLRSQDSSTNLGIESSFRPVAWIKDAHVPSRRRKQHSHKSTTKSVTAVVYLKDGQLLASAGAADGKLKFWDIRNVKMPVHQILPGEARFQNGAKGRRAHGIASLSQDPSGTHLIASSTDNKIYMYHLAQPKDPLKIFSGHMVGSFYVKAVFSPDGTHILSGSTDGKVFVWQVDGPAEDSPAILQGHASEVTAVDWCPTDFCKVATCSDDHMVRVWSIRNSCFAQKLHSSTIERHTNTLPFNKRLVAPSLAETSAASFGEDEAVHDFSMSEKVFLRHNQRKFNEDGQPKYGEELMNSAFTFSKRQRSISHYFAYL</sequence>
<reference evidence="2" key="1">
    <citation type="journal article" date="2024" name="Proc. Natl. Acad. Sci. U.S.A.">
        <title>Extraordinary preservation of gene collinearity over three hundred million years revealed in homosporous lycophytes.</title>
        <authorList>
            <person name="Li C."/>
            <person name="Wickell D."/>
            <person name="Kuo L.Y."/>
            <person name="Chen X."/>
            <person name="Nie B."/>
            <person name="Liao X."/>
            <person name="Peng D."/>
            <person name="Ji J."/>
            <person name="Jenkins J."/>
            <person name="Williams M."/>
            <person name="Shu S."/>
            <person name="Plott C."/>
            <person name="Barry K."/>
            <person name="Rajasekar S."/>
            <person name="Grimwood J."/>
            <person name="Han X."/>
            <person name="Sun S."/>
            <person name="Hou Z."/>
            <person name="He W."/>
            <person name="Dai G."/>
            <person name="Sun C."/>
            <person name="Schmutz J."/>
            <person name="Leebens-Mack J.H."/>
            <person name="Li F.W."/>
            <person name="Wang L."/>
        </authorList>
    </citation>
    <scope>NUCLEOTIDE SEQUENCE [LARGE SCALE GENOMIC DNA]</scope>
    <source>
        <strain evidence="2">cv. PW_Plant_1</strain>
    </source>
</reference>
<protein>
    <submittedName>
        <fullName evidence="1">Uncharacterized protein</fullName>
    </submittedName>
</protein>
<evidence type="ECO:0000313" key="2">
    <source>
        <dbReference type="Proteomes" id="UP001162992"/>
    </source>
</evidence>
<dbReference type="Proteomes" id="UP001162992">
    <property type="component" value="Chromosome 16"/>
</dbReference>
<gene>
    <name evidence="1" type="ORF">O6H91_16G038300</name>
</gene>
<keyword evidence="2" id="KW-1185">Reference proteome</keyword>
<dbReference type="EMBL" id="CM055107">
    <property type="protein sequence ID" value="KAJ7527133.1"/>
    <property type="molecule type" value="Genomic_DNA"/>
</dbReference>
<evidence type="ECO:0000313" key="1">
    <source>
        <dbReference type="EMBL" id="KAJ7527133.1"/>
    </source>
</evidence>
<accession>A0ACC2BBI4</accession>
<organism evidence="1 2">
    <name type="scientific">Diphasiastrum complanatum</name>
    <name type="common">Issler's clubmoss</name>
    <name type="synonym">Lycopodium complanatum</name>
    <dbReference type="NCBI Taxonomy" id="34168"/>
    <lineage>
        <taxon>Eukaryota</taxon>
        <taxon>Viridiplantae</taxon>
        <taxon>Streptophyta</taxon>
        <taxon>Embryophyta</taxon>
        <taxon>Tracheophyta</taxon>
        <taxon>Lycopodiopsida</taxon>
        <taxon>Lycopodiales</taxon>
        <taxon>Lycopodiaceae</taxon>
        <taxon>Lycopodioideae</taxon>
        <taxon>Diphasiastrum</taxon>
    </lineage>
</organism>
<proteinExistence type="predicted"/>
<comment type="caution">
    <text evidence="1">The sequence shown here is derived from an EMBL/GenBank/DDBJ whole genome shotgun (WGS) entry which is preliminary data.</text>
</comment>
<name>A0ACC2BBI4_DIPCM</name>